<dbReference type="InterPro" id="IPR001098">
    <property type="entry name" value="DNA-dir_DNA_pol_A_palm_dom"/>
</dbReference>
<evidence type="ECO:0000259" key="3">
    <source>
        <dbReference type="SMART" id="SM00482"/>
    </source>
</evidence>
<dbReference type="InterPro" id="IPR043502">
    <property type="entry name" value="DNA/RNA_pol_sf"/>
</dbReference>
<evidence type="ECO:0000313" key="4">
    <source>
        <dbReference type="EMBL" id="BAM63072.1"/>
    </source>
</evidence>
<protein>
    <submittedName>
        <fullName evidence="4">Putative DNA polymerase</fullName>
    </submittedName>
</protein>
<dbReference type="Gene3D" id="1.10.150.20">
    <property type="entry name" value="5' to 3' exonuclease, C-terminal subdomain"/>
    <property type="match status" value="1"/>
</dbReference>
<dbReference type="GO" id="GO:0006261">
    <property type="term" value="P:DNA-templated DNA replication"/>
    <property type="evidence" value="ECO:0007669"/>
    <property type="project" value="InterPro"/>
</dbReference>
<keyword evidence="5" id="KW-1185">Reference proteome</keyword>
<keyword evidence="2" id="KW-1194">Viral DNA replication</keyword>
<dbReference type="InterPro" id="IPR036397">
    <property type="entry name" value="RNaseH_sf"/>
</dbReference>
<dbReference type="GO" id="GO:0003677">
    <property type="term" value="F:DNA binding"/>
    <property type="evidence" value="ECO:0007669"/>
    <property type="project" value="InterPro"/>
</dbReference>
<dbReference type="PANTHER" id="PTHR10133">
    <property type="entry name" value="DNA POLYMERASE I"/>
    <property type="match status" value="1"/>
</dbReference>
<dbReference type="Gene3D" id="3.30.420.10">
    <property type="entry name" value="Ribonuclease H-like superfamily/Ribonuclease H"/>
    <property type="match status" value="1"/>
</dbReference>
<accession>K4PXD0</accession>
<dbReference type="Pfam" id="PF01612">
    <property type="entry name" value="DNA_pol_A_exo1"/>
    <property type="match status" value="1"/>
</dbReference>
<dbReference type="InterPro" id="IPR012337">
    <property type="entry name" value="RNaseH-like_sf"/>
</dbReference>
<dbReference type="GO" id="GO:0008408">
    <property type="term" value="F:3'-5' exonuclease activity"/>
    <property type="evidence" value="ECO:0007669"/>
    <property type="project" value="InterPro"/>
</dbReference>
<dbReference type="GO" id="GO:0003887">
    <property type="term" value="F:DNA-directed DNA polymerase activity"/>
    <property type="evidence" value="ECO:0007669"/>
    <property type="project" value="InterPro"/>
</dbReference>
<dbReference type="KEGG" id="vg:13997424"/>
<dbReference type="SUPFAM" id="SSF53098">
    <property type="entry name" value="Ribonuclease H-like"/>
    <property type="match status" value="1"/>
</dbReference>
<dbReference type="OrthoDB" id="5272at10239"/>
<dbReference type="Gene3D" id="3.30.70.370">
    <property type="match status" value="1"/>
</dbReference>
<name>K4PXD0_9CAUD</name>
<sequence length="639" mass="73427">MPLEAEMKVPYRKTSLSEVSSLIDTTKDLALDTETQGFYQRIRLAQFYQRDWPEVLLVEYPNQYELATVVDTVHIVAHNVHYEITTIQQQTGTRWMPKSFDDTFLLARLHFPQKESFSLDDVTAYVLGYDLYTKLGLEKKKLQGSDWSVPVLSDAQLLYAAADVYKLLDVYDEVKQQREAFSYKLDKLTLGYCADFQWNGMPVDKARMFEEFDSITEKLNAIVLPVNANSPKQVKEWLGVDSTGDIELACLELDPTQTELCYFGVAKPMPRNEAAGLVRKTRKLKKQLSFIKKFEETMLSELGILGKFKPSARSGRLTSDDQNLQQLPRSLKCCFGTKPGSEVLIYADYAQIELRHICAITECKTMEKLFREGRDLHSYTTDMIFETYENIFDRMLQSALDTAETRRGNVVSEEDYQRIRAGVESEAKKLYKRYRQISKTCNFSLLYGGGIAMFISILIKTASILLTEVEANKIRQKWRNLWREIYAWQERGIAMWRKGKLGSTPLGRHYSAKMMTDQLNIENQGGAADINKLAMHYLAPRLAAYNEQHGTNYCIANNIHDSYILRGEDNAEHYKAVAVILAECMQLAWFECSKALKVKDIPMPVNVKVGYNWGDIEDDDVPDLYSFDLEPYVMLEKAQ</sequence>
<reference evidence="4 5" key="1">
    <citation type="journal article" date="2013" name="Genome Announc.">
        <title>Complete Genome Sequences of Edwardsiella tarda-Lytic Bacteriophages KF-1 and IW-1.</title>
        <authorList>
            <person name="Yasuike M."/>
            <person name="Sugaya E."/>
            <person name="Nakamura Y."/>
            <person name="Shigenobu Y."/>
            <person name="Kawato Y."/>
            <person name="Kai W."/>
            <person name="Fujiwara A."/>
            <person name="Sano M."/>
            <person name="Kobayashi T."/>
            <person name="Nakai T."/>
        </authorList>
    </citation>
    <scope>NUCLEOTIDE SEQUENCE [LARGE SCALE GENOMIC DNA]</scope>
</reference>
<dbReference type="SUPFAM" id="SSF56672">
    <property type="entry name" value="DNA/RNA polymerases"/>
    <property type="match status" value="1"/>
</dbReference>
<dbReference type="GeneID" id="13997424"/>
<dbReference type="PANTHER" id="PTHR10133:SF27">
    <property type="entry name" value="DNA POLYMERASE NU"/>
    <property type="match status" value="1"/>
</dbReference>
<evidence type="ECO:0000313" key="5">
    <source>
        <dbReference type="Proteomes" id="UP000001222"/>
    </source>
</evidence>
<dbReference type="SMART" id="SM00482">
    <property type="entry name" value="POLAc"/>
    <property type="match status" value="1"/>
</dbReference>
<organism evidence="4 5">
    <name type="scientific">Edwardsiella phage KF-1</name>
    <dbReference type="NCBI Taxonomy" id="1244856"/>
    <lineage>
        <taxon>Viruses</taxon>
        <taxon>Duplodnaviria</taxon>
        <taxon>Heunggongvirae</taxon>
        <taxon>Uroviricota</taxon>
        <taxon>Caudoviricetes</taxon>
        <taxon>Kafunavirus</taxon>
        <taxon>Kafunavirus KF1</taxon>
    </lineage>
</organism>
<dbReference type="InterPro" id="IPR002562">
    <property type="entry name" value="3'-5'_exonuclease_dom"/>
</dbReference>
<feature type="domain" description="DNA-directed DNA polymerase family A palm" evidence="3">
    <location>
        <begin position="328"/>
        <end position="569"/>
    </location>
</feature>
<keyword evidence="1" id="KW-0235">DNA replication</keyword>
<evidence type="ECO:0000256" key="2">
    <source>
        <dbReference type="ARBA" id="ARBA00023109"/>
    </source>
</evidence>
<dbReference type="GO" id="GO:0006302">
    <property type="term" value="P:double-strand break repair"/>
    <property type="evidence" value="ECO:0007669"/>
    <property type="project" value="TreeGrafter"/>
</dbReference>
<dbReference type="GO" id="GO:0039693">
    <property type="term" value="P:viral DNA genome replication"/>
    <property type="evidence" value="ECO:0007669"/>
    <property type="project" value="UniProtKB-KW"/>
</dbReference>
<dbReference type="PRINTS" id="PR00868">
    <property type="entry name" value="DNAPOLI"/>
</dbReference>
<proteinExistence type="predicted"/>
<dbReference type="Proteomes" id="UP000001222">
    <property type="component" value="Segment"/>
</dbReference>
<dbReference type="EMBL" id="AB757800">
    <property type="protein sequence ID" value="BAM63072.1"/>
    <property type="molecule type" value="Genomic_DNA"/>
</dbReference>
<dbReference type="RefSeq" id="YP_006990454.1">
    <property type="nucleotide sequence ID" value="NC_019420.1"/>
</dbReference>
<dbReference type="Pfam" id="PF00476">
    <property type="entry name" value="DNA_pol_A"/>
    <property type="match status" value="2"/>
</dbReference>
<evidence type="ECO:0000256" key="1">
    <source>
        <dbReference type="ARBA" id="ARBA00022705"/>
    </source>
</evidence>
<dbReference type="InterPro" id="IPR002298">
    <property type="entry name" value="DNA_polymerase_A"/>
</dbReference>